<evidence type="ECO:0000256" key="4">
    <source>
        <dbReference type="ARBA" id="ARBA00022989"/>
    </source>
</evidence>
<evidence type="ECO:0000256" key="1">
    <source>
        <dbReference type="ARBA" id="ARBA00004651"/>
    </source>
</evidence>
<feature type="transmembrane region" description="Helical" evidence="6">
    <location>
        <begin position="352"/>
        <end position="374"/>
    </location>
</feature>
<feature type="transmembrane region" description="Helical" evidence="6">
    <location>
        <begin position="312"/>
        <end position="332"/>
    </location>
</feature>
<dbReference type="Gene3D" id="1.20.1640.10">
    <property type="entry name" value="Multidrug efflux transporter AcrB transmembrane domain"/>
    <property type="match status" value="2"/>
</dbReference>
<dbReference type="AlphaFoldDB" id="A0AAD2V1D9"/>
<evidence type="ECO:0000256" key="2">
    <source>
        <dbReference type="ARBA" id="ARBA00022475"/>
    </source>
</evidence>
<feature type="transmembrane region" description="Helical" evidence="6">
    <location>
        <begin position="259"/>
        <end position="278"/>
    </location>
</feature>
<gene>
    <name evidence="8" type="ORF">RSF11_002878</name>
</gene>
<dbReference type="SUPFAM" id="SSF82866">
    <property type="entry name" value="Multidrug efflux transporter AcrB transmembrane domain"/>
    <property type="match status" value="2"/>
</dbReference>
<sequence>MPNSSFLRTDCHRKLAIGWLLVCLLLLATLLWLIPRSQINSSVLALLPKQELAGVPAELTEGFNQRLDRQLVWLVSPENDTLAPVNWWLKQLQKMPALHQVSGEMTAQRQQEWGVFFFQHRNVLLDDATRLRLSHGGDAQAQWILGQTYSAFAGVSGKELKRDPLLLVRGSQLAQQQNSGTLSLNKGWLVAKDSHGRQWYLIHGELRASSYDMASARSTVDSLAELKQQLQQRWPGTEVLERGTIFYSNYASQQAESDISTIGLISVAGVFLLILLMFKSLLPLGLCLLSITIGALAGAVATLLIFGEVHVMTLVLSASIIGISADYTLYYLTDRMAHGGQTTPLASLTKLFPALSMALLTTVIAYLILLIAPFPGLQQLAVFASAGLTAACITVMCWYPILAKRLPVRPVPSLKLIHLWLKSWQCNRVLRLGLPILIIIFTIIGLATLQVNDDISELQAMPAEFQQQEQRIATLTGQHSDQKWFVVYGDNAEQALQRLEQFSPYLSQAKKAGWIENYRVLPLPSLLRQQQNIALLKQTTPTIIEKLQQAGMSVSLPESPAEGSSTVWVTPPQWLDSVVSEGWRLLWLSLPDGRTAMLLPVSGVTNPGALQQLAKSAQGVTWVDRKTEFNTLFSVYRAYLSWLLLIAVVVIAVVYCWRFGFSRGLYCVTPTILSLGMGLAVLSVTGHSLNLFSLLALILVLGIGINYTLFFTNPRGTPSTSMFAIFMAVFTTQLTFGMLVFSHTQAISSFGIVLSSGVFTAFLLAPLALPKPKGERPCSINGVGY</sequence>
<dbReference type="InterPro" id="IPR050545">
    <property type="entry name" value="Mycobact_MmpL"/>
</dbReference>
<accession>A0AAD2V1D9</accession>
<evidence type="ECO:0000313" key="9">
    <source>
        <dbReference type="Proteomes" id="UP001182355"/>
    </source>
</evidence>
<feature type="transmembrane region" description="Helical" evidence="6">
    <location>
        <begin position="380"/>
        <end position="402"/>
    </location>
</feature>
<protein>
    <submittedName>
        <fullName evidence="8">MMPL family transporter</fullName>
    </submittedName>
</protein>
<dbReference type="InterPro" id="IPR004869">
    <property type="entry name" value="MMPL_dom"/>
</dbReference>
<dbReference type="Pfam" id="PF03176">
    <property type="entry name" value="MMPL"/>
    <property type="match status" value="1"/>
</dbReference>
<feature type="transmembrane region" description="Helical" evidence="6">
    <location>
        <begin position="664"/>
        <end position="685"/>
    </location>
</feature>
<evidence type="ECO:0000259" key="7">
    <source>
        <dbReference type="Pfam" id="PF03176"/>
    </source>
</evidence>
<proteinExistence type="predicted"/>
<dbReference type="EMBL" id="ABNAVX010000015">
    <property type="protein sequence ID" value="ELI8103155.1"/>
    <property type="molecule type" value="Genomic_DNA"/>
</dbReference>
<keyword evidence="2" id="KW-1003">Cell membrane</keyword>
<feature type="transmembrane region" description="Helical" evidence="6">
    <location>
        <begin position="639"/>
        <end position="657"/>
    </location>
</feature>
<feature type="transmembrane region" description="Helical" evidence="6">
    <location>
        <begin position="285"/>
        <end position="306"/>
    </location>
</feature>
<dbReference type="RefSeq" id="WP_050321948.1">
    <property type="nucleotide sequence ID" value="NZ_CTRB01000005.1"/>
</dbReference>
<dbReference type="Proteomes" id="UP001182355">
    <property type="component" value="Unassembled WGS sequence"/>
</dbReference>
<evidence type="ECO:0000256" key="3">
    <source>
        <dbReference type="ARBA" id="ARBA00022692"/>
    </source>
</evidence>
<feature type="domain" description="Membrane transport protein MMPL" evidence="7">
    <location>
        <begin position="235"/>
        <end position="403"/>
    </location>
</feature>
<evidence type="ECO:0000313" key="8">
    <source>
        <dbReference type="EMBL" id="ELI8103155.1"/>
    </source>
</evidence>
<feature type="transmembrane region" description="Helical" evidence="6">
    <location>
        <begin position="691"/>
        <end position="710"/>
    </location>
</feature>
<keyword evidence="4 6" id="KW-1133">Transmembrane helix</keyword>
<evidence type="ECO:0000256" key="6">
    <source>
        <dbReference type="SAM" id="Phobius"/>
    </source>
</evidence>
<organism evidence="8 9">
    <name type="scientific">Yersinia enterocolitica</name>
    <dbReference type="NCBI Taxonomy" id="630"/>
    <lineage>
        <taxon>Bacteria</taxon>
        <taxon>Pseudomonadati</taxon>
        <taxon>Pseudomonadota</taxon>
        <taxon>Gammaproteobacteria</taxon>
        <taxon>Enterobacterales</taxon>
        <taxon>Yersiniaceae</taxon>
        <taxon>Yersinia</taxon>
    </lineage>
</organism>
<comment type="caution">
    <text evidence="8">The sequence shown here is derived from an EMBL/GenBank/DDBJ whole genome shotgun (WGS) entry which is preliminary data.</text>
</comment>
<comment type="subcellular location">
    <subcellularLocation>
        <location evidence="1">Cell membrane</location>
        <topology evidence="1">Multi-pass membrane protein</topology>
    </subcellularLocation>
</comment>
<dbReference type="GO" id="GO:0005886">
    <property type="term" value="C:plasma membrane"/>
    <property type="evidence" value="ECO:0007669"/>
    <property type="project" value="UniProtKB-SubCell"/>
</dbReference>
<name>A0AAD2V1D9_YEREN</name>
<keyword evidence="3 6" id="KW-0812">Transmembrane</keyword>
<feature type="transmembrane region" description="Helical" evidence="6">
    <location>
        <begin position="722"/>
        <end position="741"/>
    </location>
</feature>
<reference evidence="8" key="1">
    <citation type="submission" date="2023-02" db="EMBL/GenBank/DDBJ databases">
        <authorList>
            <person name="Ashton P.M."/>
            <person name="Dallman T."/>
            <person name="Nair S."/>
            <person name="De Pinna E."/>
            <person name="Peters T."/>
            <person name="Grant K."/>
        </authorList>
    </citation>
    <scope>NUCLEOTIDE SEQUENCE</scope>
    <source>
        <strain evidence="8">01103883</strain>
    </source>
</reference>
<feature type="transmembrane region" description="Helical" evidence="6">
    <location>
        <begin position="747"/>
        <end position="769"/>
    </location>
</feature>
<dbReference type="PANTHER" id="PTHR33406:SF13">
    <property type="entry name" value="MEMBRANE PROTEIN YDFJ"/>
    <property type="match status" value="1"/>
</dbReference>
<feature type="transmembrane region" description="Helical" evidence="6">
    <location>
        <begin position="429"/>
        <end position="449"/>
    </location>
</feature>
<dbReference type="PANTHER" id="PTHR33406">
    <property type="entry name" value="MEMBRANE PROTEIN MJ1562-RELATED"/>
    <property type="match status" value="1"/>
</dbReference>
<evidence type="ECO:0000256" key="5">
    <source>
        <dbReference type="ARBA" id="ARBA00023136"/>
    </source>
</evidence>
<keyword evidence="5 6" id="KW-0472">Membrane</keyword>